<dbReference type="GO" id="GO:0005737">
    <property type="term" value="C:cytoplasm"/>
    <property type="evidence" value="ECO:0007669"/>
    <property type="project" value="TreeGrafter"/>
</dbReference>
<evidence type="ECO:0000259" key="5">
    <source>
        <dbReference type="Pfam" id="PF01416"/>
    </source>
</evidence>
<dbReference type="PANTHER" id="PTHR11142:SF5">
    <property type="entry name" value="TRNA PSEUDOURIDINE(38_39) SYNTHASE"/>
    <property type="match status" value="1"/>
</dbReference>
<proteinExistence type="inferred from homology"/>
<evidence type="ECO:0000256" key="4">
    <source>
        <dbReference type="SAM" id="MobiDB-lite"/>
    </source>
</evidence>
<sequence length="510" mass="57841">MQVKEEDKMNVDNNNNQQQQQQQPNEETYLNSLSKEELIEIILKKNQQQSNGKQTTTSTTSTQNKPTTNKKKDKKSKRKATELDFDRFSRRFVALKVAYLGWHYHGFAAQQCTEETIEGHLFSALQKTCLIRDIKECNYTKSGRTDKGVSAFGQVISLYVRSNLKQGDGIIPPVIPDDDNKNQQQKNKNNNKKNNNHVTPIEYPYVRMLNGVLPPYIRVLAWTPVPFHFNARFSTLYRTYKYYFNPAGLDIEAMKEAGNHFLGSHDFSNFCKIDLEAVKSFTRVILSFDIAPVPVGQFQSGGLYEATICGYAFLWHQIRCMMAMLLLIGQKKFPTTIIKDLLDTSSAIAKPSYEMASEIPLVLYDCGYEDLEFIYENDSHQKLISSMFNVWNDHYIKAAVSSLMINSLKEIKTFTIESTNPNTNSNSNSNEQQQNCTNKKGKGEDISLDQKINNLDPKRKKLYLSKFGETTTASTAVVDNSDTSSSSLSTNSTISTTTTSDPSLVINFSK</sequence>
<dbReference type="InterPro" id="IPR020094">
    <property type="entry name" value="TruA/RsuA/RluB/E/F_N"/>
</dbReference>
<dbReference type="InterPro" id="IPR020097">
    <property type="entry name" value="PsdUridine_synth_TruA_a/b_dom"/>
</dbReference>
<dbReference type="RefSeq" id="XP_004359345.1">
    <property type="nucleotide sequence ID" value="XM_004359288.1"/>
</dbReference>
<dbReference type="SUPFAM" id="SSF55120">
    <property type="entry name" value="Pseudouridine synthase"/>
    <property type="match status" value="1"/>
</dbReference>
<dbReference type="GO" id="GO:1990481">
    <property type="term" value="P:mRNA pseudouridine synthesis"/>
    <property type="evidence" value="ECO:0007669"/>
    <property type="project" value="TreeGrafter"/>
</dbReference>
<feature type="region of interest" description="Disordered" evidence="4">
    <location>
        <begin position="44"/>
        <end position="80"/>
    </location>
</feature>
<dbReference type="CDD" id="cd02569">
    <property type="entry name" value="PseudoU_synth_ScPus3"/>
    <property type="match status" value="1"/>
</dbReference>
<dbReference type="InterPro" id="IPR001406">
    <property type="entry name" value="PsdUridine_synth_TruA"/>
</dbReference>
<dbReference type="Pfam" id="PF01416">
    <property type="entry name" value="PseudoU_synth_1"/>
    <property type="match status" value="1"/>
</dbReference>
<dbReference type="KEGG" id="dfa:DFA_01381"/>
<keyword evidence="2" id="KW-0819">tRNA processing</keyword>
<organism evidence="6 7">
    <name type="scientific">Cavenderia fasciculata</name>
    <name type="common">Slime mold</name>
    <name type="synonym">Dictyostelium fasciculatum</name>
    <dbReference type="NCBI Taxonomy" id="261658"/>
    <lineage>
        <taxon>Eukaryota</taxon>
        <taxon>Amoebozoa</taxon>
        <taxon>Evosea</taxon>
        <taxon>Eumycetozoa</taxon>
        <taxon>Dictyostelia</taxon>
        <taxon>Acytosteliales</taxon>
        <taxon>Cavenderiaceae</taxon>
        <taxon>Cavenderia</taxon>
    </lineage>
</organism>
<comment type="similarity">
    <text evidence="1">Belongs to the tRNA pseudouridine synthase TruA family.</text>
</comment>
<dbReference type="Gene3D" id="3.30.70.660">
    <property type="entry name" value="Pseudouridine synthase I, catalytic domain, C-terminal subdomain"/>
    <property type="match status" value="1"/>
</dbReference>
<dbReference type="OMA" id="YEATICG"/>
<dbReference type="PANTHER" id="PTHR11142">
    <property type="entry name" value="PSEUDOURIDYLATE SYNTHASE"/>
    <property type="match status" value="1"/>
</dbReference>
<evidence type="ECO:0000313" key="7">
    <source>
        <dbReference type="Proteomes" id="UP000007797"/>
    </source>
</evidence>
<dbReference type="GeneID" id="14872867"/>
<dbReference type="NCBIfam" id="TIGR00071">
    <property type="entry name" value="hisT_truA"/>
    <property type="match status" value="1"/>
</dbReference>
<dbReference type="STRING" id="1054147.F4PSG5"/>
<evidence type="ECO:0000313" key="6">
    <source>
        <dbReference type="EMBL" id="EGG21495.1"/>
    </source>
</evidence>
<gene>
    <name evidence="6" type="primary">pus3</name>
    <name evidence="6" type="ORF">DFA_01381</name>
</gene>
<dbReference type="GO" id="GO:0031119">
    <property type="term" value="P:tRNA pseudouridine synthesis"/>
    <property type="evidence" value="ECO:0007669"/>
    <property type="project" value="TreeGrafter"/>
</dbReference>
<dbReference type="GO" id="GO:0003723">
    <property type="term" value="F:RNA binding"/>
    <property type="evidence" value="ECO:0007669"/>
    <property type="project" value="InterPro"/>
</dbReference>
<feature type="compositionally biased region" description="Low complexity" evidence="4">
    <location>
        <begin position="13"/>
        <end position="23"/>
    </location>
</feature>
<protein>
    <submittedName>
        <fullName evidence="6">tRNA pseudouridylate synthase</fullName>
    </submittedName>
</protein>
<dbReference type="AlphaFoldDB" id="F4PSG5"/>
<feature type="compositionally biased region" description="Basic residues" evidence="4">
    <location>
        <begin position="68"/>
        <end position="78"/>
    </location>
</feature>
<feature type="compositionally biased region" description="Low complexity" evidence="4">
    <location>
        <begin position="44"/>
        <end position="67"/>
    </location>
</feature>
<accession>F4PSG5</accession>
<dbReference type="InterPro" id="IPR020095">
    <property type="entry name" value="PsdUridine_synth_TruA_C"/>
</dbReference>
<dbReference type="InterPro" id="IPR041707">
    <property type="entry name" value="Pus3-like"/>
</dbReference>
<dbReference type="GO" id="GO:0009982">
    <property type="term" value="F:pseudouridine synthase activity"/>
    <property type="evidence" value="ECO:0007669"/>
    <property type="project" value="InterPro"/>
</dbReference>
<name>F4PSG5_CACFS</name>
<dbReference type="FunFam" id="3.30.70.580:FF:000007">
    <property type="entry name" value="tRNA pseudouridine synthase"/>
    <property type="match status" value="1"/>
</dbReference>
<dbReference type="Proteomes" id="UP000007797">
    <property type="component" value="Unassembled WGS sequence"/>
</dbReference>
<evidence type="ECO:0000256" key="1">
    <source>
        <dbReference type="ARBA" id="ARBA00009375"/>
    </source>
</evidence>
<dbReference type="EMBL" id="GL883010">
    <property type="protein sequence ID" value="EGG21495.1"/>
    <property type="molecule type" value="Genomic_DNA"/>
</dbReference>
<feature type="domain" description="Pseudouridine synthase I TruA alpha/beta" evidence="5">
    <location>
        <begin position="259"/>
        <end position="369"/>
    </location>
</feature>
<feature type="region of interest" description="Disordered" evidence="4">
    <location>
        <begin position="1"/>
        <end position="31"/>
    </location>
</feature>
<dbReference type="HAMAP" id="MF_00171">
    <property type="entry name" value="TruA"/>
    <property type="match status" value="1"/>
</dbReference>
<feature type="region of interest" description="Disordered" evidence="4">
    <location>
        <begin position="419"/>
        <end position="451"/>
    </location>
</feature>
<dbReference type="InterPro" id="IPR020103">
    <property type="entry name" value="PsdUridine_synth_cat_dom_sf"/>
</dbReference>
<reference evidence="7" key="1">
    <citation type="journal article" date="2011" name="Genome Res.">
        <title>Phylogeny-wide analysis of social amoeba genomes highlights ancient origins for complex intercellular communication.</title>
        <authorList>
            <person name="Heidel A.J."/>
            <person name="Lawal H.M."/>
            <person name="Felder M."/>
            <person name="Schilde C."/>
            <person name="Helps N.R."/>
            <person name="Tunggal B."/>
            <person name="Rivero F."/>
            <person name="John U."/>
            <person name="Schleicher M."/>
            <person name="Eichinger L."/>
            <person name="Platzer M."/>
            <person name="Noegel A.A."/>
            <person name="Schaap P."/>
            <person name="Gloeckner G."/>
        </authorList>
    </citation>
    <scope>NUCLEOTIDE SEQUENCE [LARGE SCALE GENOMIC DNA]</scope>
    <source>
        <strain evidence="7">SH3</strain>
    </source>
</reference>
<dbReference type="GO" id="GO:0005634">
    <property type="term" value="C:nucleus"/>
    <property type="evidence" value="ECO:0007669"/>
    <property type="project" value="TreeGrafter"/>
</dbReference>
<feature type="compositionally biased region" description="Low complexity" evidence="4">
    <location>
        <begin position="419"/>
        <end position="438"/>
    </location>
</feature>
<feature type="region of interest" description="Disordered" evidence="4">
    <location>
        <begin position="478"/>
        <end position="501"/>
    </location>
</feature>
<feature type="region of interest" description="Disordered" evidence="4">
    <location>
        <begin position="171"/>
        <end position="197"/>
    </location>
</feature>
<dbReference type="Gene3D" id="3.30.70.580">
    <property type="entry name" value="Pseudouridine synthase I, catalytic domain, N-terminal subdomain"/>
    <property type="match status" value="1"/>
</dbReference>
<feature type="compositionally biased region" description="Basic and acidic residues" evidence="4">
    <location>
        <begin position="1"/>
        <end position="10"/>
    </location>
</feature>
<keyword evidence="3" id="KW-0413">Isomerase</keyword>
<evidence type="ECO:0000256" key="3">
    <source>
        <dbReference type="ARBA" id="ARBA00023235"/>
    </source>
</evidence>
<dbReference type="OrthoDB" id="25767at2759"/>
<keyword evidence="7" id="KW-1185">Reference proteome</keyword>
<evidence type="ECO:0000256" key="2">
    <source>
        <dbReference type="ARBA" id="ARBA00022694"/>
    </source>
</evidence>